<feature type="domain" description="Sulfatase N-terminal" evidence="6">
    <location>
        <begin position="27"/>
        <end position="301"/>
    </location>
</feature>
<dbReference type="PANTHER" id="PTHR42693:SF53">
    <property type="entry name" value="ENDO-4-O-SULFATASE"/>
    <property type="match status" value="1"/>
</dbReference>
<sequence>MQSFVKHVLLIVCFYFFTATTYAAEFPNFVFIIADDIGWNDIGCYGNRVVKTPHIDRLSAEGMQFNNAFLTASSCSPSRCSIISGKYPHSNGAAELHTPLPESEIPFPLLLKQNGYYTAHAGKWHLGNFTHRAFDRYTDNNGYNNGDGGEANWVRFLRERPKDKPFFFWLASLDAHRPWGADTFHITFDPREVEVPMYYADTEETRQDIASYYNEIARFDYYVGKVREELERQGVLENTVIIVMSDNGSPFPRCKTRVYDSGMKTPFVVYGPKKIRTGAQKTESLISAVDIAPTILELAGVNAPDSYQGTSFSAVLNDPEKEIRSEVFSEHNWHDYEAHERMVRTQKYLYVLNARPALANGGPADSKKSPTQHALNIVRDEERLTPAQADVFVTPRPAEELFDVEKDPLQLLNLASLPDYQEVLSEMRALLNNWRKETGDTTPEHLTPDWYDRETGGPLKVKRVRGTMPGQKE</sequence>
<evidence type="ECO:0000259" key="6">
    <source>
        <dbReference type="Pfam" id="PF00884"/>
    </source>
</evidence>
<comment type="caution">
    <text evidence="7">The sequence shown here is derived from an EMBL/GenBank/DDBJ whole genome shotgun (WGS) entry which is preliminary data.</text>
</comment>
<evidence type="ECO:0000313" key="8">
    <source>
        <dbReference type="Proteomes" id="UP000265926"/>
    </source>
</evidence>
<dbReference type="OrthoDB" id="9765065at2"/>
<evidence type="ECO:0000256" key="1">
    <source>
        <dbReference type="ARBA" id="ARBA00008779"/>
    </source>
</evidence>
<gene>
    <name evidence="7" type="ORF">D1614_16700</name>
</gene>
<feature type="signal peptide" evidence="5">
    <location>
        <begin position="1"/>
        <end position="23"/>
    </location>
</feature>
<organism evidence="7 8">
    <name type="scientific">Maribellus luteus</name>
    <dbReference type="NCBI Taxonomy" id="2305463"/>
    <lineage>
        <taxon>Bacteria</taxon>
        <taxon>Pseudomonadati</taxon>
        <taxon>Bacteroidota</taxon>
        <taxon>Bacteroidia</taxon>
        <taxon>Marinilabiliales</taxon>
        <taxon>Prolixibacteraceae</taxon>
        <taxon>Maribellus</taxon>
    </lineage>
</organism>
<keyword evidence="3" id="KW-0378">Hydrolase</keyword>
<dbReference type="InterPro" id="IPR000917">
    <property type="entry name" value="Sulfatase_N"/>
</dbReference>
<dbReference type="PROSITE" id="PS00149">
    <property type="entry name" value="SULFATASE_2"/>
    <property type="match status" value="1"/>
</dbReference>
<evidence type="ECO:0000256" key="3">
    <source>
        <dbReference type="ARBA" id="ARBA00022801"/>
    </source>
</evidence>
<dbReference type="CDD" id="cd16027">
    <property type="entry name" value="SGSH"/>
    <property type="match status" value="1"/>
</dbReference>
<dbReference type="PANTHER" id="PTHR42693">
    <property type="entry name" value="ARYLSULFATASE FAMILY MEMBER"/>
    <property type="match status" value="1"/>
</dbReference>
<reference evidence="7 8" key="1">
    <citation type="submission" date="2018-08" db="EMBL/GenBank/DDBJ databases">
        <title>Pallidiluteibacterium maritimus gen. nov., sp. nov., isolated from coastal sediment.</title>
        <authorList>
            <person name="Zhou L.Y."/>
        </authorList>
    </citation>
    <scope>NUCLEOTIDE SEQUENCE [LARGE SCALE GENOMIC DNA]</scope>
    <source>
        <strain evidence="7 8">XSD2</strain>
    </source>
</reference>
<protein>
    <submittedName>
        <fullName evidence="7">Heparan N-sulfatase</fullName>
    </submittedName>
</protein>
<dbReference type="RefSeq" id="WP_119439106.1">
    <property type="nucleotide sequence ID" value="NZ_QWGR01000010.1"/>
</dbReference>
<evidence type="ECO:0000313" key="7">
    <source>
        <dbReference type="EMBL" id="RIJ47067.1"/>
    </source>
</evidence>
<dbReference type="InterPro" id="IPR017850">
    <property type="entry name" value="Alkaline_phosphatase_core_sf"/>
</dbReference>
<comment type="similarity">
    <text evidence="1">Belongs to the sulfatase family.</text>
</comment>
<dbReference type="Gene3D" id="3.40.720.10">
    <property type="entry name" value="Alkaline Phosphatase, subunit A"/>
    <property type="match status" value="1"/>
</dbReference>
<keyword evidence="5" id="KW-0732">Signal</keyword>
<dbReference type="GO" id="GO:0046872">
    <property type="term" value="F:metal ion binding"/>
    <property type="evidence" value="ECO:0007669"/>
    <property type="project" value="UniProtKB-KW"/>
</dbReference>
<keyword evidence="2" id="KW-0479">Metal-binding</keyword>
<dbReference type="Proteomes" id="UP000265926">
    <property type="component" value="Unassembled WGS sequence"/>
</dbReference>
<dbReference type="SUPFAM" id="SSF53649">
    <property type="entry name" value="Alkaline phosphatase-like"/>
    <property type="match status" value="1"/>
</dbReference>
<dbReference type="InterPro" id="IPR050738">
    <property type="entry name" value="Sulfatase"/>
</dbReference>
<keyword evidence="8" id="KW-1185">Reference proteome</keyword>
<dbReference type="AlphaFoldDB" id="A0A399SYD6"/>
<accession>A0A399SYD6</accession>
<dbReference type="Pfam" id="PF00884">
    <property type="entry name" value="Sulfatase"/>
    <property type="match status" value="1"/>
</dbReference>
<dbReference type="InterPro" id="IPR024607">
    <property type="entry name" value="Sulfatase_CS"/>
</dbReference>
<dbReference type="GO" id="GO:0004065">
    <property type="term" value="F:arylsulfatase activity"/>
    <property type="evidence" value="ECO:0007669"/>
    <property type="project" value="TreeGrafter"/>
</dbReference>
<feature type="chain" id="PRO_5017410054" evidence="5">
    <location>
        <begin position="24"/>
        <end position="473"/>
    </location>
</feature>
<keyword evidence="4" id="KW-0106">Calcium</keyword>
<evidence type="ECO:0000256" key="2">
    <source>
        <dbReference type="ARBA" id="ARBA00022723"/>
    </source>
</evidence>
<dbReference type="EMBL" id="QWGR01000010">
    <property type="protein sequence ID" value="RIJ47067.1"/>
    <property type="molecule type" value="Genomic_DNA"/>
</dbReference>
<proteinExistence type="inferred from homology"/>
<evidence type="ECO:0000256" key="5">
    <source>
        <dbReference type="SAM" id="SignalP"/>
    </source>
</evidence>
<name>A0A399SYD6_9BACT</name>
<evidence type="ECO:0000256" key="4">
    <source>
        <dbReference type="ARBA" id="ARBA00022837"/>
    </source>
</evidence>